<accession>A0AB34FPE0</accession>
<evidence type="ECO:0000256" key="1">
    <source>
        <dbReference type="SAM" id="MobiDB-lite"/>
    </source>
</evidence>
<name>A0AB34FPE0_9HYPO</name>
<evidence type="ECO:0000313" key="3">
    <source>
        <dbReference type="Proteomes" id="UP001163105"/>
    </source>
</evidence>
<dbReference type="EMBL" id="JAQHRD010000004">
    <property type="protein sequence ID" value="KAJ6441373.1"/>
    <property type="molecule type" value="Genomic_DNA"/>
</dbReference>
<organism evidence="2 3">
    <name type="scientific">Purpureocillium lavendulum</name>
    <dbReference type="NCBI Taxonomy" id="1247861"/>
    <lineage>
        <taxon>Eukaryota</taxon>
        <taxon>Fungi</taxon>
        <taxon>Dikarya</taxon>
        <taxon>Ascomycota</taxon>
        <taxon>Pezizomycotina</taxon>
        <taxon>Sordariomycetes</taxon>
        <taxon>Hypocreomycetidae</taxon>
        <taxon>Hypocreales</taxon>
        <taxon>Ophiocordycipitaceae</taxon>
        <taxon>Purpureocillium</taxon>
    </lineage>
</organism>
<gene>
    <name evidence="2" type="ORF">O9K51_04921</name>
</gene>
<proteinExistence type="predicted"/>
<dbReference type="AlphaFoldDB" id="A0AB34FPE0"/>
<keyword evidence="3" id="KW-1185">Reference proteome</keyword>
<protein>
    <submittedName>
        <fullName evidence="2">Uncharacterized protein</fullName>
    </submittedName>
</protein>
<reference evidence="2" key="1">
    <citation type="submission" date="2023-01" db="EMBL/GenBank/DDBJ databases">
        <title>The growth and conidiation of Purpureocillium lavendulum are regulated by nitrogen source and histone H3K14 acetylation.</title>
        <authorList>
            <person name="Tang P."/>
            <person name="Han J."/>
            <person name="Zhang C."/>
            <person name="Tang P."/>
            <person name="Qi F."/>
            <person name="Zhang K."/>
            <person name="Liang L."/>
        </authorList>
    </citation>
    <scope>NUCLEOTIDE SEQUENCE</scope>
    <source>
        <strain evidence="2">YMF1.00683</strain>
    </source>
</reference>
<sequence length="206" mass="23220">MAARPGLSSFISPSGTPPTAGQWDQALDAWMSSPIQISLTGRCFASEHKCEVDLTDGGRFNTRDVRNLLNACRRTGDMCKWTTHPPQAANCQAPDLRTSYDLKPRPIVRPGGGTQYNGDMIFTSGNVFGTNININRKSHTYQYNGNTYHSDMGCIFDEMDETDMQDFHDSMQDFHDNMQNFHNNMHKFNKNMNRFFGPGGRPRGPQ</sequence>
<comment type="caution">
    <text evidence="2">The sequence shown here is derived from an EMBL/GenBank/DDBJ whole genome shotgun (WGS) entry which is preliminary data.</text>
</comment>
<feature type="compositionally biased region" description="Polar residues" evidence="1">
    <location>
        <begin position="9"/>
        <end position="19"/>
    </location>
</feature>
<dbReference type="Proteomes" id="UP001163105">
    <property type="component" value="Unassembled WGS sequence"/>
</dbReference>
<feature type="region of interest" description="Disordered" evidence="1">
    <location>
        <begin position="1"/>
        <end position="22"/>
    </location>
</feature>
<evidence type="ECO:0000313" key="2">
    <source>
        <dbReference type="EMBL" id="KAJ6441373.1"/>
    </source>
</evidence>